<dbReference type="AlphaFoldDB" id="A0A9Q0R3K8"/>
<organism evidence="1 2">
    <name type="scientific">Protea cynaroides</name>
    <dbReference type="NCBI Taxonomy" id="273540"/>
    <lineage>
        <taxon>Eukaryota</taxon>
        <taxon>Viridiplantae</taxon>
        <taxon>Streptophyta</taxon>
        <taxon>Embryophyta</taxon>
        <taxon>Tracheophyta</taxon>
        <taxon>Spermatophyta</taxon>
        <taxon>Magnoliopsida</taxon>
        <taxon>Proteales</taxon>
        <taxon>Proteaceae</taxon>
        <taxon>Protea</taxon>
    </lineage>
</organism>
<dbReference type="Proteomes" id="UP001141806">
    <property type="component" value="Unassembled WGS sequence"/>
</dbReference>
<keyword evidence="2" id="KW-1185">Reference proteome</keyword>
<sequence>MGRRLRKRLPIVSVIVSRLSNEDCDFGWDSLSSSPSIVGGKSDFRDCRELLRLMGLPFCRPFCINISNFVFALSLPDELEVWDCGASAAIVTSCCDGEGNGDGGGGEVYRFGYCTKTAIFDGMKLMITHDVTFVHIRVNHFFAHVEVYFFYTREKTHCKTQSITNLLLPNARYLLNDR</sequence>
<name>A0A9Q0R3K8_9MAGN</name>
<protein>
    <submittedName>
        <fullName evidence="1">Uncharacterized protein</fullName>
    </submittedName>
</protein>
<comment type="caution">
    <text evidence="1">The sequence shown here is derived from an EMBL/GenBank/DDBJ whole genome shotgun (WGS) entry which is preliminary data.</text>
</comment>
<dbReference type="EMBL" id="JAMYWD010000001">
    <property type="protein sequence ID" value="KAJ4982138.1"/>
    <property type="molecule type" value="Genomic_DNA"/>
</dbReference>
<evidence type="ECO:0000313" key="1">
    <source>
        <dbReference type="EMBL" id="KAJ4982138.1"/>
    </source>
</evidence>
<evidence type="ECO:0000313" key="2">
    <source>
        <dbReference type="Proteomes" id="UP001141806"/>
    </source>
</evidence>
<proteinExistence type="predicted"/>
<reference evidence="1" key="1">
    <citation type="journal article" date="2023" name="Plant J.">
        <title>The genome of the king protea, Protea cynaroides.</title>
        <authorList>
            <person name="Chang J."/>
            <person name="Duong T.A."/>
            <person name="Schoeman C."/>
            <person name="Ma X."/>
            <person name="Roodt D."/>
            <person name="Barker N."/>
            <person name="Li Z."/>
            <person name="Van de Peer Y."/>
            <person name="Mizrachi E."/>
        </authorList>
    </citation>
    <scope>NUCLEOTIDE SEQUENCE</scope>
    <source>
        <tissue evidence="1">Young leaves</tissue>
    </source>
</reference>
<gene>
    <name evidence="1" type="ORF">NE237_032975</name>
</gene>
<accession>A0A9Q0R3K8</accession>